<sequence>MIFSFDNVYDICVGKKQFKKQDINQNYDPWKESTIKVVERSE</sequence>
<reference evidence="1 2" key="1">
    <citation type="submission" date="2015-01" db="EMBL/GenBank/DDBJ databases">
        <title>Draft Genome Sequences of Four Bacillus thermoamylovorans Strains, Isolated From Food Products.</title>
        <authorList>
            <person name="Krawcyk A.O."/>
            <person name="Berendsen E.M."/>
            <person name="Eijlander R.T."/>
            <person name="de Jong A."/>
            <person name="Wells-Bennik M."/>
            <person name="Kuipers O.P."/>
        </authorList>
    </citation>
    <scope>NUCLEOTIDE SEQUENCE [LARGE SCALE GENOMIC DNA]</scope>
    <source>
        <strain evidence="1 2">B4167</strain>
    </source>
</reference>
<gene>
    <name evidence="1" type="ORF">B4167_1137</name>
</gene>
<accession>A0A0D0F1P8</accession>
<organism evidence="1 2">
    <name type="scientific">Caldibacillus thermoamylovorans</name>
    <dbReference type="NCBI Taxonomy" id="35841"/>
    <lineage>
        <taxon>Bacteria</taxon>
        <taxon>Bacillati</taxon>
        <taxon>Bacillota</taxon>
        <taxon>Bacilli</taxon>
        <taxon>Bacillales</taxon>
        <taxon>Bacillaceae</taxon>
        <taxon>Caldibacillus</taxon>
    </lineage>
</organism>
<comment type="caution">
    <text evidence="1">The sequence shown here is derived from an EMBL/GenBank/DDBJ whole genome shotgun (WGS) entry which is preliminary data.</text>
</comment>
<evidence type="ECO:0000313" key="1">
    <source>
        <dbReference type="EMBL" id="KIO72447.1"/>
    </source>
</evidence>
<name>A0A0D0F1P8_9BACI</name>
<dbReference type="Proteomes" id="UP000032076">
    <property type="component" value="Unassembled WGS sequence"/>
</dbReference>
<evidence type="ECO:0000313" key="2">
    <source>
        <dbReference type="Proteomes" id="UP000032076"/>
    </source>
</evidence>
<dbReference type="AlphaFoldDB" id="A0A0D0F1P8"/>
<proteinExistence type="predicted"/>
<dbReference type="EMBL" id="JXLU01000095">
    <property type="protein sequence ID" value="KIO72447.1"/>
    <property type="molecule type" value="Genomic_DNA"/>
</dbReference>
<protein>
    <submittedName>
        <fullName evidence="1">Uncharacterized protein</fullName>
    </submittedName>
</protein>